<dbReference type="Proteomes" id="UP000053328">
    <property type="component" value="Unassembled WGS sequence"/>
</dbReference>
<dbReference type="HOGENOM" id="CLU_007383_12_2_1"/>
<dbReference type="RefSeq" id="XP_016238164.1">
    <property type="nucleotide sequence ID" value="XM_016379487.1"/>
</dbReference>
<dbReference type="VEuPathDB" id="FungiDB:PV08_05143"/>
<accession>A0A0D2BG43</accession>
<dbReference type="SUPFAM" id="SSF51735">
    <property type="entry name" value="NAD(P)-binding Rossmann-fold domains"/>
    <property type="match status" value="1"/>
</dbReference>
<evidence type="ECO:0000313" key="1">
    <source>
        <dbReference type="EMBL" id="KIW17948.1"/>
    </source>
</evidence>
<gene>
    <name evidence="1" type="ORF">PV08_05143</name>
</gene>
<reference evidence="1 2" key="1">
    <citation type="submission" date="2015-01" db="EMBL/GenBank/DDBJ databases">
        <title>The Genome Sequence of Exophiala spinifera CBS89968.</title>
        <authorList>
            <consortium name="The Broad Institute Genomics Platform"/>
            <person name="Cuomo C."/>
            <person name="de Hoog S."/>
            <person name="Gorbushina A."/>
            <person name="Stielow B."/>
            <person name="Teixiera M."/>
            <person name="Abouelleil A."/>
            <person name="Chapman S.B."/>
            <person name="Priest M."/>
            <person name="Young S.K."/>
            <person name="Wortman J."/>
            <person name="Nusbaum C."/>
            <person name="Birren B."/>
        </authorList>
    </citation>
    <scope>NUCLEOTIDE SEQUENCE [LARGE SCALE GENOMIC DNA]</scope>
    <source>
        <strain evidence="1 2">CBS 89968</strain>
    </source>
</reference>
<sequence length="356" mass="38905">MTNSSVNIHSTGATGYIGGDSLYLISQTHPEWELTLLVRDEAKATKMRNQYSQARIVIGDLENSELLMEESRKADIVYHFAHCDHEPSAHAIACGLAQHSPDSPGWWIHTSGTGTICYPTFRAKDFGLKREEVFNDWDDIGTLTNAPDDAPHWPTEKIVLKAGTEHGGRVKTAIVCPPCIFGPGRGPVNTRSIQAYELAREILIAKEGVQLGPATNIWTEVHVQDLSMVYLLLGEAAAQGGGSATWGKEGFYFAENGEFDFQALSKAVTEAAYDKGLISSPKIRIMSVEESERSGIMQRWGGMLYLIGTNARCRAIRARKLLGWAPKQRKLLAEAPCIVEAEAKALGVVPGGRVAQ</sequence>
<dbReference type="STRING" id="91928.A0A0D2BG43"/>
<dbReference type="AlphaFoldDB" id="A0A0D2BG43"/>
<dbReference type="GO" id="GO:0005737">
    <property type="term" value="C:cytoplasm"/>
    <property type="evidence" value="ECO:0007669"/>
    <property type="project" value="TreeGrafter"/>
</dbReference>
<evidence type="ECO:0000313" key="2">
    <source>
        <dbReference type="Proteomes" id="UP000053328"/>
    </source>
</evidence>
<dbReference type="GO" id="GO:0004029">
    <property type="term" value="F:aldehyde dehydrogenase (NAD+) activity"/>
    <property type="evidence" value="ECO:0007669"/>
    <property type="project" value="TreeGrafter"/>
</dbReference>
<dbReference type="OrthoDB" id="2130169at2759"/>
<protein>
    <submittedName>
        <fullName evidence="1">Uncharacterized protein</fullName>
    </submittedName>
</protein>
<organism evidence="1 2">
    <name type="scientific">Exophiala spinifera</name>
    <dbReference type="NCBI Taxonomy" id="91928"/>
    <lineage>
        <taxon>Eukaryota</taxon>
        <taxon>Fungi</taxon>
        <taxon>Dikarya</taxon>
        <taxon>Ascomycota</taxon>
        <taxon>Pezizomycotina</taxon>
        <taxon>Eurotiomycetes</taxon>
        <taxon>Chaetothyriomycetidae</taxon>
        <taxon>Chaetothyriales</taxon>
        <taxon>Herpotrichiellaceae</taxon>
        <taxon>Exophiala</taxon>
    </lineage>
</organism>
<dbReference type="PANTHER" id="PTHR48079:SF7">
    <property type="entry name" value="NAD(P)-BINDING DOMAIN-CONTAINING PROTEIN-RELATED"/>
    <property type="match status" value="1"/>
</dbReference>
<dbReference type="GeneID" id="27332226"/>
<dbReference type="PANTHER" id="PTHR48079">
    <property type="entry name" value="PROTEIN YEEZ"/>
    <property type="match status" value="1"/>
</dbReference>
<name>A0A0D2BG43_9EURO</name>
<dbReference type="InterPro" id="IPR051783">
    <property type="entry name" value="NAD(P)-dependent_oxidoreduct"/>
</dbReference>
<keyword evidence="2" id="KW-1185">Reference proteome</keyword>
<proteinExistence type="predicted"/>
<dbReference type="EMBL" id="KN847494">
    <property type="protein sequence ID" value="KIW17948.1"/>
    <property type="molecule type" value="Genomic_DNA"/>
</dbReference>
<dbReference type="InterPro" id="IPR036291">
    <property type="entry name" value="NAD(P)-bd_dom_sf"/>
</dbReference>
<dbReference type="Gene3D" id="3.40.50.720">
    <property type="entry name" value="NAD(P)-binding Rossmann-like Domain"/>
    <property type="match status" value="2"/>
</dbReference>